<keyword evidence="2" id="KW-1185">Reference proteome</keyword>
<gene>
    <name evidence="1" type="ORF">CHCC15381_3583</name>
</gene>
<reference evidence="1 2" key="1">
    <citation type="submission" date="2019-06" db="EMBL/GenBank/DDBJ databases">
        <title>Genome sequence analysis of &gt;100 Bacillus licheniformis strains suggests intrinsic resistance to this species.</title>
        <authorList>
            <person name="Wels M."/>
            <person name="Siezen R.J."/>
            <person name="Johansen E."/>
            <person name="Stuer-Lauridsen B."/>
            <person name="Bjerre K."/>
            <person name="Nielsen B.K.K."/>
        </authorList>
    </citation>
    <scope>NUCLEOTIDE SEQUENCE [LARGE SCALE GENOMIC DNA]</scope>
    <source>
        <strain evidence="1 2">BAC-15381</strain>
    </source>
</reference>
<dbReference type="EMBL" id="NILF01000062">
    <property type="protein sequence ID" value="TWL35140.1"/>
    <property type="molecule type" value="Genomic_DNA"/>
</dbReference>
<evidence type="ECO:0000313" key="2">
    <source>
        <dbReference type="Proteomes" id="UP000429980"/>
    </source>
</evidence>
<name>A0ABY3FS79_9BACI</name>
<accession>A0ABY3FS79</accession>
<dbReference type="Proteomes" id="UP000429980">
    <property type="component" value="Unassembled WGS sequence"/>
</dbReference>
<sequence length="47" mass="5554">MVCYKIRAGEVRELDSFLDGLLFAQRRNASLSIVIYFTIFDRRDARK</sequence>
<proteinExistence type="predicted"/>
<protein>
    <submittedName>
        <fullName evidence="1">Uncharacterized protein</fullName>
    </submittedName>
</protein>
<evidence type="ECO:0000313" key="1">
    <source>
        <dbReference type="EMBL" id="TWL35140.1"/>
    </source>
</evidence>
<comment type="caution">
    <text evidence="1">The sequence shown here is derived from an EMBL/GenBank/DDBJ whole genome shotgun (WGS) entry which is preliminary data.</text>
</comment>
<organism evidence="1 2">
    <name type="scientific">Bacillus paralicheniformis</name>
    <dbReference type="NCBI Taxonomy" id="1648923"/>
    <lineage>
        <taxon>Bacteria</taxon>
        <taxon>Bacillati</taxon>
        <taxon>Bacillota</taxon>
        <taxon>Bacilli</taxon>
        <taxon>Bacillales</taxon>
        <taxon>Bacillaceae</taxon>
        <taxon>Bacillus</taxon>
    </lineage>
</organism>